<accession>A0AAD4S4S8</accession>
<evidence type="ECO:0000256" key="2">
    <source>
        <dbReference type="ARBA" id="ARBA00000937"/>
    </source>
</evidence>
<dbReference type="SUPFAM" id="SSF54919">
    <property type="entry name" value="Nucleoside diphosphate kinase, NDK"/>
    <property type="match status" value="1"/>
</dbReference>
<gene>
    <name evidence="3" type="ORF">MKW98_000588</name>
</gene>
<dbReference type="GO" id="GO:0004550">
    <property type="term" value="F:nucleoside diphosphate kinase activity"/>
    <property type="evidence" value="ECO:0007669"/>
    <property type="project" value="UniProtKB-EC"/>
</dbReference>
<comment type="catalytic activity">
    <reaction evidence="2">
        <text>a ribonucleoside 5'-diphosphate + ATP = a ribonucleoside 5'-triphosphate + ADP</text>
        <dbReference type="Rhea" id="RHEA:18113"/>
        <dbReference type="ChEBI" id="CHEBI:30616"/>
        <dbReference type="ChEBI" id="CHEBI:57930"/>
        <dbReference type="ChEBI" id="CHEBI:61557"/>
        <dbReference type="ChEBI" id="CHEBI:456216"/>
        <dbReference type="EC" id="2.7.4.6"/>
    </reaction>
</comment>
<proteinExistence type="predicted"/>
<keyword evidence="4" id="KW-1185">Reference proteome</keyword>
<protein>
    <submittedName>
        <fullName evidence="3">Uncharacterized protein</fullName>
    </submittedName>
</protein>
<name>A0AAD4S4S8_9MAGN</name>
<reference evidence="3" key="1">
    <citation type="submission" date="2022-04" db="EMBL/GenBank/DDBJ databases">
        <title>A functionally conserved STORR gene fusion in Papaver species that diverged 16.8 million years ago.</title>
        <authorList>
            <person name="Catania T."/>
        </authorList>
    </citation>
    <scope>NUCLEOTIDE SEQUENCE</scope>
    <source>
        <strain evidence="3">S-188037</strain>
    </source>
</reference>
<comment type="catalytic activity">
    <reaction evidence="1">
        <text>a 2'-deoxyribonucleoside 5'-diphosphate + ATP = a 2'-deoxyribonucleoside 5'-triphosphate + ADP</text>
        <dbReference type="Rhea" id="RHEA:44640"/>
        <dbReference type="ChEBI" id="CHEBI:30616"/>
        <dbReference type="ChEBI" id="CHEBI:61560"/>
        <dbReference type="ChEBI" id="CHEBI:73316"/>
        <dbReference type="ChEBI" id="CHEBI:456216"/>
        <dbReference type="EC" id="2.7.4.6"/>
    </reaction>
</comment>
<dbReference type="InterPro" id="IPR036850">
    <property type="entry name" value="NDK-like_dom_sf"/>
</dbReference>
<dbReference type="Proteomes" id="UP001202328">
    <property type="component" value="Unassembled WGS sequence"/>
</dbReference>
<dbReference type="EMBL" id="JAJJMB010014260">
    <property type="protein sequence ID" value="KAI3861636.1"/>
    <property type="molecule type" value="Genomic_DNA"/>
</dbReference>
<organism evidence="3 4">
    <name type="scientific">Papaver atlanticum</name>
    <dbReference type="NCBI Taxonomy" id="357466"/>
    <lineage>
        <taxon>Eukaryota</taxon>
        <taxon>Viridiplantae</taxon>
        <taxon>Streptophyta</taxon>
        <taxon>Embryophyta</taxon>
        <taxon>Tracheophyta</taxon>
        <taxon>Spermatophyta</taxon>
        <taxon>Magnoliopsida</taxon>
        <taxon>Ranunculales</taxon>
        <taxon>Papaveraceae</taxon>
        <taxon>Papaveroideae</taxon>
        <taxon>Papaver</taxon>
    </lineage>
</organism>
<dbReference type="AlphaFoldDB" id="A0AAD4S4S8"/>
<comment type="caution">
    <text evidence="3">The sequence shown here is derived from an EMBL/GenBank/DDBJ whole genome shotgun (WGS) entry which is preliminary data.</text>
</comment>
<evidence type="ECO:0000313" key="3">
    <source>
        <dbReference type="EMBL" id="KAI3861636.1"/>
    </source>
</evidence>
<evidence type="ECO:0000313" key="4">
    <source>
        <dbReference type="Proteomes" id="UP001202328"/>
    </source>
</evidence>
<sequence length="300" mass="33752">MTFGEEKRKRKTMERKERTFVLCYPNLVVFRDVGEILMEFEKISLNVVETFSPIFAPAGFCSYPFVAMILEGDDAISKVHQLTSETERFPFRSSVLTAVRSNKKQSSGVRTPDGKTFGPVDAVVDKLREQDLLWCRYFEKEALFRSFYNNFYHENLTFFLIRPLAFQKRCVGLLLSIIENIDFGIMGMDLVTKSEVPTSDAWPADSCSSPGIDGYGIALLVECINHKAIPINTSCRDARILIDKDDGTVEICSDLVYMGKPGDRSMIGHYFKFGTVSWLDSSSGASCGGFFLATLSSLQF</sequence>
<evidence type="ECO:0000256" key="1">
    <source>
        <dbReference type="ARBA" id="ARBA00000082"/>
    </source>
</evidence>